<dbReference type="Proteomes" id="UP000728185">
    <property type="component" value="Unassembled WGS sequence"/>
</dbReference>
<accession>A0A8E0RN77</accession>
<dbReference type="AlphaFoldDB" id="A0A8E0RN77"/>
<dbReference type="OrthoDB" id="10471082at2759"/>
<evidence type="ECO:0000313" key="2">
    <source>
        <dbReference type="Proteomes" id="UP000728185"/>
    </source>
</evidence>
<name>A0A8E0RN77_9TREM</name>
<feature type="non-terminal residue" evidence="1">
    <location>
        <position position="1"/>
    </location>
</feature>
<organism evidence="1 2">
    <name type="scientific">Fasciolopsis buskii</name>
    <dbReference type="NCBI Taxonomy" id="27845"/>
    <lineage>
        <taxon>Eukaryota</taxon>
        <taxon>Metazoa</taxon>
        <taxon>Spiralia</taxon>
        <taxon>Lophotrochozoa</taxon>
        <taxon>Platyhelminthes</taxon>
        <taxon>Trematoda</taxon>
        <taxon>Digenea</taxon>
        <taxon>Plagiorchiida</taxon>
        <taxon>Echinostomata</taxon>
        <taxon>Echinostomatoidea</taxon>
        <taxon>Fasciolidae</taxon>
        <taxon>Fasciolopsis</taxon>
    </lineage>
</organism>
<gene>
    <name evidence="1" type="ORF">FBUS_03465</name>
</gene>
<dbReference type="EMBL" id="LUCM01011685">
    <property type="protein sequence ID" value="KAA0183591.1"/>
    <property type="molecule type" value="Genomic_DNA"/>
</dbReference>
<sequence length="144" mass="16062">LLAQTIDPFCFEAHQRADIYSLALILWELLAWALPQTFSLRHQPCEQCHGSDSSRSSARSTSLGQTDGLLDRQACPQHCLIHVAYEVEIQAYIQSFGAPNWSDASNHSIGRHRSKPVELSKPTTMVNDLSFALFIRPSSLSPIL</sequence>
<reference evidence="1" key="1">
    <citation type="submission" date="2019-05" db="EMBL/GenBank/DDBJ databases">
        <title>Annotation for the trematode Fasciolopsis buski.</title>
        <authorList>
            <person name="Choi Y.-J."/>
        </authorList>
    </citation>
    <scope>NUCLEOTIDE SEQUENCE</scope>
    <source>
        <strain evidence="1">HT</strain>
        <tissue evidence="1">Whole worm</tissue>
    </source>
</reference>
<proteinExistence type="predicted"/>
<comment type="caution">
    <text evidence="1">The sequence shown here is derived from an EMBL/GenBank/DDBJ whole genome shotgun (WGS) entry which is preliminary data.</text>
</comment>
<evidence type="ECO:0000313" key="1">
    <source>
        <dbReference type="EMBL" id="KAA0183591.1"/>
    </source>
</evidence>
<keyword evidence="2" id="KW-1185">Reference proteome</keyword>
<protein>
    <submittedName>
        <fullName evidence="1">Uncharacterized protein</fullName>
    </submittedName>
</protein>